<evidence type="ECO:0000313" key="5">
    <source>
        <dbReference type="EMBL" id="MFC6646113.1"/>
    </source>
</evidence>
<dbReference type="RefSeq" id="WP_263369812.1">
    <property type="nucleotide sequence ID" value="NZ_JAGSYD010000001.1"/>
</dbReference>
<dbReference type="PANTHER" id="PTHR43004">
    <property type="entry name" value="TRK SYSTEM POTASSIUM UPTAKE PROTEIN"/>
    <property type="match status" value="1"/>
</dbReference>
<dbReference type="Proteomes" id="UP001596391">
    <property type="component" value="Unassembled WGS sequence"/>
</dbReference>
<feature type="domain" description="FAD-binding" evidence="4">
    <location>
        <begin position="3"/>
        <end position="341"/>
    </location>
</feature>
<dbReference type="InterPro" id="IPR002938">
    <property type="entry name" value="FAD-bd"/>
</dbReference>
<dbReference type="PRINTS" id="PR00420">
    <property type="entry name" value="RNGMNOXGNASE"/>
</dbReference>
<keyword evidence="2" id="KW-0285">Flavoprotein</keyword>
<dbReference type="InterPro" id="IPR050641">
    <property type="entry name" value="RIFMO-like"/>
</dbReference>
<dbReference type="InterPro" id="IPR036188">
    <property type="entry name" value="FAD/NAD-bd_sf"/>
</dbReference>
<organism evidence="5 6">
    <name type="scientific">Granulicella cerasi</name>
    <dbReference type="NCBI Taxonomy" id="741063"/>
    <lineage>
        <taxon>Bacteria</taxon>
        <taxon>Pseudomonadati</taxon>
        <taxon>Acidobacteriota</taxon>
        <taxon>Terriglobia</taxon>
        <taxon>Terriglobales</taxon>
        <taxon>Acidobacteriaceae</taxon>
        <taxon>Granulicella</taxon>
    </lineage>
</organism>
<dbReference type="Gene3D" id="3.30.70.2450">
    <property type="match status" value="1"/>
</dbReference>
<dbReference type="PANTHER" id="PTHR43004:SF19">
    <property type="entry name" value="BINDING MONOOXYGENASE, PUTATIVE (JCVI)-RELATED"/>
    <property type="match status" value="1"/>
</dbReference>
<comment type="caution">
    <text evidence="5">The sequence shown here is derived from an EMBL/GenBank/DDBJ whole genome shotgun (WGS) entry which is preliminary data.</text>
</comment>
<comment type="cofactor">
    <cofactor evidence="1">
        <name>FAD</name>
        <dbReference type="ChEBI" id="CHEBI:57692"/>
    </cofactor>
</comment>
<dbReference type="SUPFAM" id="SSF51905">
    <property type="entry name" value="FAD/NAD(P)-binding domain"/>
    <property type="match status" value="1"/>
</dbReference>
<evidence type="ECO:0000259" key="4">
    <source>
        <dbReference type="Pfam" id="PF01494"/>
    </source>
</evidence>
<name>A0ABW1ZAP3_9BACT</name>
<protein>
    <submittedName>
        <fullName evidence="5">FAD-dependent oxidoreductase</fullName>
    </submittedName>
</protein>
<reference evidence="6" key="1">
    <citation type="journal article" date="2019" name="Int. J. Syst. Evol. Microbiol.">
        <title>The Global Catalogue of Microorganisms (GCM) 10K type strain sequencing project: providing services to taxonomists for standard genome sequencing and annotation.</title>
        <authorList>
            <consortium name="The Broad Institute Genomics Platform"/>
            <consortium name="The Broad Institute Genome Sequencing Center for Infectious Disease"/>
            <person name="Wu L."/>
            <person name="Ma J."/>
        </authorList>
    </citation>
    <scope>NUCLEOTIDE SEQUENCE [LARGE SCALE GENOMIC DNA]</scope>
    <source>
        <strain evidence="6">CGMCC 1.16026</strain>
    </source>
</reference>
<evidence type="ECO:0000256" key="3">
    <source>
        <dbReference type="ARBA" id="ARBA00022827"/>
    </source>
</evidence>
<dbReference type="Pfam" id="PF01494">
    <property type="entry name" value="FAD_binding_3"/>
    <property type="match status" value="1"/>
</dbReference>
<evidence type="ECO:0000256" key="1">
    <source>
        <dbReference type="ARBA" id="ARBA00001974"/>
    </source>
</evidence>
<keyword evidence="3" id="KW-0274">FAD</keyword>
<sequence>MSADVLIAGAGPVGLTLAIELARYGLSVRLIDKEDAAETQSRALAVWSRTLEHLARHPGLDQKFTTLGIHATEARFFHGAEPLTQVKLDTIDSPYAYALLLPQNDTERLLAERLQQLGGKIERGSTLTSFRENGNSVTSVLAHEDGTTEELTTRWLVGCDGAHSAVRHGLGVSFDGDELHSNWMLADVKLAGDVPREAIHLHLHEEGILAIFPIPGDRFRVIGGYSGGAEAAPTLEEVQRLLEQRATPGIVASDPEWLSTFKINERKVQNFRRGSVFLAGDAAHVHSPAGGQGMNTGMQDAVNLAWKLALISGGIPEKATEEVLLQSYTAERGPVAHDVLHDAGLLTRMASVENPLLGKARNAALRLAFGFDVAQQSFAEKASQLAIYYPDSPLNGRDDKVKSAPRVGTRAPFHAGDKPVSTGSKPTFTLFAKEDVNSRILVSCFPGLVDPEIRPAFDEDGVHLVRPDGYVAFAGVGACWQDADKYLSQFMVGVG</sequence>
<gene>
    <name evidence="5" type="ORF">ACFQBQ_11075</name>
</gene>
<dbReference type="Gene3D" id="3.50.50.60">
    <property type="entry name" value="FAD/NAD(P)-binding domain"/>
    <property type="match status" value="1"/>
</dbReference>
<evidence type="ECO:0000313" key="6">
    <source>
        <dbReference type="Proteomes" id="UP001596391"/>
    </source>
</evidence>
<evidence type="ECO:0000256" key="2">
    <source>
        <dbReference type="ARBA" id="ARBA00022630"/>
    </source>
</evidence>
<accession>A0ABW1ZAP3</accession>
<keyword evidence="6" id="KW-1185">Reference proteome</keyword>
<dbReference type="EMBL" id="JBHSWI010000001">
    <property type="protein sequence ID" value="MFC6646113.1"/>
    <property type="molecule type" value="Genomic_DNA"/>
</dbReference>
<proteinExistence type="predicted"/>